<dbReference type="AlphaFoldDB" id="U6B5Q9"/>
<gene>
    <name evidence="14" type="primary">yajC</name>
    <name evidence="14" type="ORF">lam_839</name>
</gene>
<keyword evidence="6" id="KW-0813">Transport</keyword>
<evidence type="ECO:0000256" key="5">
    <source>
        <dbReference type="ARBA" id="ARBA00014962"/>
    </source>
</evidence>
<dbReference type="PATRIC" id="fig|1261131.3.peg.810"/>
<evidence type="ECO:0000256" key="7">
    <source>
        <dbReference type="ARBA" id="ARBA00022475"/>
    </source>
</evidence>
<evidence type="ECO:0000313" key="14">
    <source>
        <dbReference type="EMBL" id="AHA28178.1"/>
    </source>
</evidence>
<dbReference type="GO" id="GO:0015031">
    <property type="term" value="P:protein transport"/>
    <property type="evidence" value="ECO:0007669"/>
    <property type="project" value="UniProtKB-KW"/>
</dbReference>
<sequence length="109" mass="12453">MLFTKVYAQSDVQSIGSVTSPIELISLFLLLAFVWYFLIIRPQRQQIKLREEKLNSLRRGDHVLTAGGITGKVTRILDNSELEVEICDGVRIRVIRSYISDIRSKSESI</sequence>
<dbReference type="eggNOG" id="COG1862">
    <property type="taxonomic scope" value="Bacteria"/>
</dbReference>
<evidence type="ECO:0000256" key="13">
    <source>
        <dbReference type="SAM" id="Phobius"/>
    </source>
</evidence>
<keyword evidence="10 13" id="KW-1133">Transmembrane helix</keyword>
<dbReference type="EMBL" id="CP006604">
    <property type="protein sequence ID" value="AHA28178.1"/>
    <property type="molecule type" value="Genomic_DNA"/>
</dbReference>
<evidence type="ECO:0000256" key="3">
    <source>
        <dbReference type="ARBA" id="ARBA00006742"/>
    </source>
</evidence>
<evidence type="ECO:0000256" key="2">
    <source>
        <dbReference type="ARBA" id="ARBA00004162"/>
    </source>
</evidence>
<evidence type="ECO:0000256" key="9">
    <source>
        <dbReference type="ARBA" id="ARBA00022927"/>
    </source>
</evidence>
<evidence type="ECO:0000256" key="8">
    <source>
        <dbReference type="ARBA" id="ARBA00022692"/>
    </source>
</evidence>
<dbReference type="NCBIfam" id="TIGR00739">
    <property type="entry name" value="yajC"/>
    <property type="match status" value="1"/>
</dbReference>
<reference evidence="14 15" key="1">
    <citation type="journal article" date="2014" name="Mol. Plant Microbe Interact.">
        <title>The complete genome sequence of Candidatus Liberibacter americanus, associated with citrus Huanglongbing.</title>
        <authorList>
            <person name="Wulff N.A."/>
            <person name="Zhang S."/>
            <person name="Setubal J.C."/>
            <person name="Almeida N.F."/>
            <person name="Martins E.C."/>
            <person name="Harakava R."/>
            <person name="Kumar D."/>
            <person name="Rangel L.T."/>
            <person name="Foissac X."/>
            <person name="Bove J."/>
            <person name="Gabriel D.W."/>
        </authorList>
    </citation>
    <scope>NUCLEOTIDE SEQUENCE [LARGE SCALE GENOMIC DNA]</scope>
    <source>
        <strain evidence="14 15">Sao Paulo</strain>
    </source>
</reference>
<keyword evidence="7" id="KW-1003">Cell membrane</keyword>
<dbReference type="RefSeq" id="WP_007557523.1">
    <property type="nucleotide sequence ID" value="NC_022793.1"/>
</dbReference>
<dbReference type="PANTHER" id="PTHR33909:SF1">
    <property type="entry name" value="SEC TRANSLOCON ACCESSORY COMPLEX SUBUNIT YAJC"/>
    <property type="match status" value="1"/>
</dbReference>
<dbReference type="KEGG" id="lar:lam_839"/>
<comment type="subunit">
    <text evidence="4">Part of the SecDF-YidC-YajC translocase complex. The SecDF-YidC-YajC translocase forms a supercomplex with SecYEG, called the holo-translocon (HTL).</text>
</comment>
<protein>
    <recommendedName>
        <fullName evidence="5">Sec translocon accessory complex subunit YajC</fullName>
    </recommendedName>
</protein>
<proteinExistence type="inferred from homology"/>
<accession>U6B5Q9</accession>
<evidence type="ECO:0000256" key="6">
    <source>
        <dbReference type="ARBA" id="ARBA00022448"/>
    </source>
</evidence>
<dbReference type="PANTHER" id="PTHR33909">
    <property type="entry name" value="SEC TRANSLOCON ACCESSORY COMPLEX SUBUNIT YAJC"/>
    <property type="match status" value="1"/>
</dbReference>
<dbReference type="InterPro" id="IPR003849">
    <property type="entry name" value="Preprotein_translocase_YajC"/>
</dbReference>
<evidence type="ECO:0000256" key="4">
    <source>
        <dbReference type="ARBA" id="ARBA00011718"/>
    </source>
</evidence>
<comment type="function">
    <text evidence="1">The SecYEG-SecDF-YajC-YidC holo-translocon (HTL) protein secretase/insertase is a supercomplex required for protein secretion, insertion of proteins into membranes, and assembly of membrane protein complexes. While the SecYEG complex is essential for assembly of a number of proteins and complexes, the SecDF-YajC-YidC subcomplex facilitates these functions.</text>
</comment>
<evidence type="ECO:0000256" key="12">
    <source>
        <dbReference type="ARBA" id="ARBA00023136"/>
    </source>
</evidence>
<dbReference type="STRING" id="1261131.lam_839"/>
<organism evidence="14 15">
    <name type="scientific">Candidatus Liberibacter americanus str. Sao Paulo</name>
    <dbReference type="NCBI Taxonomy" id="1261131"/>
    <lineage>
        <taxon>Bacteria</taxon>
        <taxon>Pseudomonadati</taxon>
        <taxon>Pseudomonadota</taxon>
        <taxon>Alphaproteobacteria</taxon>
        <taxon>Hyphomicrobiales</taxon>
        <taxon>Rhizobiaceae</taxon>
        <taxon>Liberibacter</taxon>
    </lineage>
</organism>
<dbReference type="GO" id="GO:0005886">
    <property type="term" value="C:plasma membrane"/>
    <property type="evidence" value="ECO:0007669"/>
    <property type="project" value="UniProtKB-SubCell"/>
</dbReference>
<dbReference type="PRINTS" id="PR01853">
    <property type="entry name" value="YAJCTRNLCASE"/>
</dbReference>
<evidence type="ECO:0000256" key="11">
    <source>
        <dbReference type="ARBA" id="ARBA00023010"/>
    </source>
</evidence>
<name>U6B5Q9_9HYPH</name>
<keyword evidence="9" id="KW-0653">Protein transport</keyword>
<dbReference type="Proteomes" id="UP000017862">
    <property type="component" value="Chromosome"/>
</dbReference>
<dbReference type="HOGENOM" id="CLU_116157_2_0_5"/>
<keyword evidence="12 13" id="KW-0472">Membrane</keyword>
<dbReference type="Pfam" id="PF02699">
    <property type="entry name" value="YajC"/>
    <property type="match status" value="1"/>
</dbReference>
<feature type="transmembrane region" description="Helical" evidence="13">
    <location>
        <begin position="20"/>
        <end position="40"/>
    </location>
</feature>
<evidence type="ECO:0000256" key="1">
    <source>
        <dbReference type="ARBA" id="ARBA00002061"/>
    </source>
</evidence>
<evidence type="ECO:0000313" key="15">
    <source>
        <dbReference type="Proteomes" id="UP000017862"/>
    </source>
</evidence>
<comment type="similarity">
    <text evidence="3">Belongs to the YajC family.</text>
</comment>
<keyword evidence="11" id="KW-0811">Translocation</keyword>
<comment type="subcellular location">
    <subcellularLocation>
        <location evidence="2">Cell membrane</location>
        <topology evidence="2">Single-pass membrane protein</topology>
    </subcellularLocation>
</comment>
<evidence type="ECO:0000256" key="10">
    <source>
        <dbReference type="ARBA" id="ARBA00022989"/>
    </source>
</evidence>
<keyword evidence="15" id="KW-1185">Reference proteome</keyword>
<keyword evidence="8 13" id="KW-0812">Transmembrane</keyword>
<dbReference type="SMART" id="SM01323">
    <property type="entry name" value="YajC"/>
    <property type="match status" value="1"/>
</dbReference>